<dbReference type="STRING" id="1194695.A0A5A7SXP1"/>
<dbReference type="Pfam" id="PF07727">
    <property type="entry name" value="RVT_2"/>
    <property type="match status" value="1"/>
</dbReference>
<gene>
    <name evidence="4" type="ORF">E5676_scaffold84G00400</name>
    <name evidence="3" type="ORF">E6C27_scaffold228G001240</name>
</gene>
<dbReference type="Proteomes" id="UP000321393">
    <property type="component" value="Unassembled WGS sequence"/>
</dbReference>
<dbReference type="PANTHER" id="PTHR11439">
    <property type="entry name" value="GAG-POL-RELATED RETROTRANSPOSON"/>
    <property type="match status" value="1"/>
</dbReference>
<dbReference type="AlphaFoldDB" id="A0A5A7SXP1"/>
<evidence type="ECO:0000313" key="6">
    <source>
        <dbReference type="Proteomes" id="UP000321947"/>
    </source>
</evidence>
<evidence type="ECO:0000256" key="1">
    <source>
        <dbReference type="SAM" id="MobiDB-lite"/>
    </source>
</evidence>
<reference evidence="5 6" key="1">
    <citation type="submission" date="2019-08" db="EMBL/GenBank/DDBJ databases">
        <title>Draft genome sequences of two oriental melons (Cucumis melo L. var makuwa).</title>
        <authorList>
            <person name="Kwon S.-Y."/>
        </authorList>
    </citation>
    <scope>NUCLEOTIDE SEQUENCE [LARGE SCALE GENOMIC DNA]</scope>
    <source>
        <strain evidence="6">cv. Chang Bougi</strain>
        <strain evidence="5">cv. SW 3</strain>
        <tissue evidence="3">Leaf</tissue>
    </source>
</reference>
<name>A0A5A7SXP1_CUCMM</name>
<dbReference type="InterPro" id="IPR013103">
    <property type="entry name" value="RVT_2"/>
</dbReference>
<feature type="domain" description="Reverse transcriptase Ty1/copia-type" evidence="2">
    <location>
        <begin position="114"/>
        <end position="244"/>
    </location>
</feature>
<evidence type="ECO:0000259" key="2">
    <source>
        <dbReference type="Pfam" id="PF07727"/>
    </source>
</evidence>
<dbReference type="OrthoDB" id="8048545at2759"/>
<evidence type="ECO:0000313" key="5">
    <source>
        <dbReference type="Proteomes" id="UP000321393"/>
    </source>
</evidence>
<evidence type="ECO:0000313" key="4">
    <source>
        <dbReference type="EMBL" id="TYK14314.1"/>
    </source>
</evidence>
<evidence type="ECO:0000313" key="3">
    <source>
        <dbReference type="EMBL" id="KAA0035323.1"/>
    </source>
</evidence>
<dbReference type="PANTHER" id="PTHR11439:SF483">
    <property type="entry name" value="PEPTIDE SYNTHASE GLIP-LIKE, PUTATIVE (AFU_ORTHOLOGUE AFUA_3G12920)-RELATED"/>
    <property type="match status" value="1"/>
</dbReference>
<feature type="compositionally biased region" description="Basic and acidic residues" evidence="1">
    <location>
        <begin position="429"/>
        <end position="440"/>
    </location>
</feature>
<dbReference type="Proteomes" id="UP000321947">
    <property type="component" value="Unassembled WGS sequence"/>
</dbReference>
<dbReference type="EMBL" id="SSTD01009331">
    <property type="protein sequence ID" value="TYK14314.1"/>
    <property type="molecule type" value="Genomic_DNA"/>
</dbReference>
<accession>A0A5A7SXP1</accession>
<dbReference type="EMBL" id="SSTE01020126">
    <property type="protein sequence ID" value="KAA0035323.1"/>
    <property type="molecule type" value="Genomic_DNA"/>
</dbReference>
<proteinExistence type="predicted"/>
<organism evidence="3 5">
    <name type="scientific">Cucumis melo var. makuwa</name>
    <name type="common">Oriental melon</name>
    <dbReference type="NCBI Taxonomy" id="1194695"/>
    <lineage>
        <taxon>Eukaryota</taxon>
        <taxon>Viridiplantae</taxon>
        <taxon>Streptophyta</taxon>
        <taxon>Embryophyta</taxon>
        <taxon>Tracheophyta</taxon>
        <taxon>Spermatophyta</taxon>
        <taxon>Magnoliopsida</taxon>
        <taxon>eudicotyledons</taxon>
        <taxon>Gunneridae</taxon>
        <taxon>Pentapetalae</taxon>
        <taxon>rosids</taxon>
        <taxon>fabids</taxon>
        <taxon>Cucurbitales</taxon>
        <taxon>Cucurbitaceae</taxon>
        <taxon>Benincaseae</taxon>
        <taxon>Cucumis</taxon>
    </lineage>
</organism>
<comment type="caution">
    <text evidence="3">The sequence shown here is derived from an EMBL/GenBank/DDBJ whole genome shotgun (WGS) entry which is preliminary data.</text>
</comment>
<sequence>MPEDSSTLSVEVPKVDDQVDGTDINSKIISKEVIADNSELVPSAHMRNNHPPSSIIGDPSAGIITRKREKVNYSKMIADLCYISVIEPSTVDVALKDEYWINAMQKELHQFSRNNVWTLVPKPEGANIIGTKWIFKNKTDEAGCVTNNKARLVVQGYAQVKGVDFDETFAPVARLEAIRLLLGISCIKKFKLYQMDVKSAFLNGYLNEEVYVAQPKGFIDFEYPQHVYKLNKALYRLKQAPKASRPDIAYAVRICARYQADLRTTHLEAFKRILKYVHGTSDFGLLYSYDTTSILVGYCDVDWAGSSDDRKSTSGDLGVKCIMVNTRKGSYMVKSTEDEPTAQISSPSVQKVQGRRFKSTPPWRPYHLPSEKSQVEESSSTEGVFVPTPGIHHTSNVQPRPENHSPLSASLPSEPNVDHASVPSDDSAAPERRMDARSDENEVNPPNPDIRTDEVLVNDNPTFPPGSHEIPTAPQPAKQKSQQNRCNITTKTGRKKISHNIPSVPIDEISFHHEENVQRWKFVLLRHVGSFEVKIPIALSRFFSSLLLHLNATVITASDAHGPNPKTLSLSYRLFQGSHEPNVDHDVHLSRGPRFFDTSDLDEFAEGFFVDRELASEIANSLTAEGWAMM</sequence>
<feature type="region of interest" description="Disordered" evidence="1">
    <location>
        <begin position="333"/>
        <end position="484"/>
    </location>
</feature>
<feature type="compositionally biased region" description="Polar residues" evidence="1">
    <location>
        <begin position="342"/>
        <end position="351"/>
    </location>
</feature>
<protein>
    <submittedName>
        <fullName evidence="3 4">Mitochondrial protein</fullName>
    </submittedName>
</protein>